<feature type="compositionally biased region" description="Basic and acidic residues" evidence="1">
    <location>
        <begin position="21"/>
        <end position="55"/>
    </location>
</feature>
<evidence type="ECO:0000313" key="3">
    <source>
        <dbReference type="Proteomes" id="UP000316079"/>
    </source>
</evidence>
<accession>A0A553Q8I6</accession>
<gene>
    <name evidence="2" type="ORF">DNTS_026415</name>
</gene>
<protein>
    <submittedName>
        <fullName evidence="2">Uncharacterized protein</fullName>
    </submittedName>
</protein>
<dbReference type="Proteomes" id="UP000316079">
    <property type="component" value="Unassembled WGS sequence"/>
</dbReference>
<dbReference type="AlphaFoldDB" id="A0A553Q8I6"/>
<keyword evidence="3" id="KW-1185">Reference proteome</keyword>
<dbReference type="EMBL" id="SRMA01026236">
    <property type="protein sequence ID" value="TRY86244.1"/>
    <property type="molecule type" value="Genomic_DNA"/>
</dbReference>
<comment type="caution">
    <text evidence="2">The sequence shown here is derived from an EMBL/GenBank/DDBJ whole genome shotgun (WGS) entry which is preliminary data.</text>
</comment>
<reference evidence="2 3" key="1">
    <citation type="journal article" date="2019" name="Sci. Data">
        <title>Hybrid genome assembly and annotation of Danionella translucida.</title>
        <authorList>
            <person name="Kadobianskyi M."/>
            <person name="Schulze L."/>
            <person name="Schuelke M."/>
            <person name="Judkewitz B."/>
        </authorList>
    </citation>
    <scope>NUCLEOTIDE SEQUENCE [LARGE SCALE GENOMIC DNA]</scope>
    <source>
        <strain evidence="2 3">Bolton</strain>
    </source>
</reference>
<organism evidence="2 3">
    <name type="scientific">Danionella cerebrum</name>
    <dbReference type="NCBI Taxonomy" id="2873325"/>
    <lineage>
        <taxon>Eukaryota</taxon>
        <taxon>Metazoa</taxon>
        <taxon>Chordata</taxon>
        <taxon>Craniata</taxon>
        <taxon>Vertebrata</taxon>
        <taxon>Euteleostomi</taxon>
        <taxon>Actinopterygii</taxon>
        <taxon>Neopterygii</taxon>
        <taxon>Teleostei</taxon>
        <taxon>Ostariophysi</taxon>
        <taxon>Cypriniformes</taxon>
        <taxon>Danionidae</taxon>
        <taxon>Danioninae</taxon>
        <taxon>Danionella</taxon>
    </lineage>
</organism>
<feature type="region of interest" description="Disordered" evidence="1">
    <location>
        <begin position="1"/>
        <end position="80"/>
    </location>
</feature>
<evidence type="ECO:0000256" key="1">
    <source>
        <dbReference type="SAM" id="MobiDB-lite"/>
    </source>
</evidence>
<sequence length="154" mass="17020">MESISKSGLLNHTVYPCSPTDRAKERQHGAKDEGKKAKQREKEKKAKETWTDRRPPHSRPGTSGAAEPIPSRPITDCTAGSRLKNAHCPVKESGQPGSLITAHHVYNGRGALGQCLIWLLYAVPCRLTEDPVLVKHPTISTGFYKLLLYALERP</sequence>
<name>A0A553Q8I6_9TELE</name>
<proteinExistence type="predicted"/>
<evidence type="ECO:0000313" key="2">
    <source>
        <dbReference type="EMBL" id="TRY86244.1"/>
    </source>
</evidence>
<feature type="compositionally biased region" description="Polar residues" evidence="1">
    <location>
        <begin position="1"/>
        <end position="10"/>
    </location>
</feature>